<sequence length="86" mass="9927">MTVQERYVIPLRVRLSASRRTRRLPLMKAWFGVFVENVKKVPSHETSARVFCPMWLPDGILPCRQPLESEAAPHSQARARAQNCRP</sequence>
<dbReference type="AlphaFoldDB" id="A0A0S4LJR5"/>
<reference evidence="3" key="1">
    <citation type="submission" date="2015-10" db="EMBL/GenBank/DDBJ databases">
        <authorList>
            <person name="Luecker S."/>
            <person name="Luecker S."/>
        </authorList>
    </citation>
    <scope>NUCLEOTIDE SEQUENCE [LARGE SCALE GENOMIC DNA]</scope>
</reference>
<evidence type="ECO:0000256" key="1">
    <source>
        <dbReference type="SAM" id="MobiDB-lite"/>
    </source>
</evidence>
<gene>
    <name evidence="2" type="ORF">COMA2_20230</name>
</gene>
<evidence type="ECO:0000313" key="2">
    <source>
        <dbReference type="EMBL" id="CUS35362.1"/>
    </source>
</evidence>
<keyword evidence="3" id="KW-1185">Reference proteome</keyword>
<proteinExistence type="predicted"/>
<feature type="region of interest" description="Disordered" evidence="1">
    <location>
        <begin position="67"/>
        <end position="86"/>
    </location>
</feature>
<dbReference type="STRING" id="1742973.COMA2_20230"/>
<name>A0A0S4LJR5_9BACT</name>
<dbReference type="Proteomes" id="UP000198736">
    <property type="component" value="Unassembled WGS sequence"/>
</dbReference>
<organism evidence="2 3">
    <name type="scientific">Candidatus Nitrospira nitrificans</name>
    <dbReference type="NCBI Taxonomy" id="1742973"/>
    <lineage>
        <taxon>Bacteria</taxon>
        <taxon>Pseudomonadati</taxon>
        <taxon>Nitrospirota</taxon>
        <taxon>Nitrospiria</taxon>
        <taxon>Nitrospirales</taxon>
        <taxon>Nitrospiraceae</taxon>
        <taxon>Nitrospira</taxon>
    </lineage>
</organism>
<evidence type="ECO:0000313" key="3">
    <source>
        <dbReference type="Proteomes" id="UP000198736"/>
    </source>
</evidence>
<dbReference type="EMBL" id="CZPZ01000012">
    <property type="protein sequence ID" value="CUS35362.1"/>
    <property type="molecule type" value="Genomic_DNA"/>
</dbReference>
<accession>A0A0S4LJR5</accession>
<protein>
    <submittedName>
        <fullName evidence="2">Uncharacterized protein</fullName>
    </submittedName>
</protein>